<evidence type="ECO:0000313" key="2">
    <source>
        <dbReference type="EMBL" id="GIE95083.1"/>
    </source>
</evidence>
<gene>
    <name evidence="2" type="ORF">Ari01nite_25480</name>
</gene>
<dbReference type="Proteomes" id="UP000636960">
    <property type="component" value="Unassembled WGS sequence"/>
</dbReference>
<accession>A0A919JUM3</accession>
<name>A0A919JUM3_9ACTN</name>
<dbReference type="EMBL" id="BOMV01000023">
    <property type="protein sequence ID" value="GIE95083.1"/>
    <property type="molecule type" value="Genomic_DNA"/>
</dbReference>
<comment type="caution">
    <text evidence="2">The sequence shown here is derived from an EMBL/GenBank/DDBJ whole genome shotgun (WGS) entry which is preliminary data.</text>
</comment>
<proteinExistence type="predicted"/>
<feature type="region of interest" description="Disordered" evidence="1">
    <location>
        <begin position="81"/>
        <end position="110"/>
    </location>
</feature>
<sequence>MRLVPPESSEVADHGLSKKLIETELLHKRFFRCLIPVNRVATRKAAPRRPDESRMGYPTAARLWTYRRALGLAGVVAGGWPPPPARGRVTRPLGGPLSYREGGPPKLVSQTVTGLGVRRGRAGSRRTSGAVVACEPYASRARKTP</sequence>
<keyword evidence="3" id="KW-1185">Reference proteome</keyword>
<organism evidence="2 3">
    <name type="scientific">Paractinoplanes rishiriensis</name>
    <dbReference type="NCBI Taxonomy" id="1050105"/>
    <lineage>
        <taxon>Bacteria</taxon>
        <taxon>Bacillati</taxon>
        <taxon>Actinomycetota</taxon>
        <taxon>Actinomycetes</taxon>
        <taxon>Micromonosporales</taxon>
        <taxon>Micromonosporaceae</taxon>
        <taxon>Paractinoplanes</taxon>
    </lineage>
</organism>
<reference evidence="2" key="1">
    <citation type="submission" date="2021-01" db="EMBL/GenBank/DDBJ databases">
        <title>Whole genome shotgun sequence of Actinoplanes rishiriensis NBRC 108556.</title>
        <authorList>
            <person name="Komaki H."/>
            <person name="Tamura T."/>
        </authorList>
    </citation>
    <scope>NUCLEOTIDE SEQUENCE</scope>
    <source>
        <strain evidence="2">NBRC 108556</strain>
    </source>
</reference>
<protein>
    <submittedName>
        <fullName evidence="2">Uncharacterized protein</fullName>
    </submittedName>
</protein>
<evidence type="ECO:0000256" key="1">
    <source>
        <dbReference type="SAM" id="MobiDB-lite"/>
    </source>
</evidence>
<dbReference type="AlphaFoldDB" id="A0A919JUM3"/>
<evidence type="ECO:0000313" key="3">
    <source>
        <dbReference type="Proteomes" id="UP000636960"/>
    </source>
</evidence>